<sequence>MDTTLARTLLLDVFDRFAEGISESVTDLDEDALRWRPAPDANPIGWIAWHVLRVQDDHLAELGGVQQAWFAQGWQERFALPYDEDAHGYGQSADEVSAWRGTADHLAGYAADVHALTRRVLVKLSDYERVVDESYDPPVTAASRLVSVVNEVNQHLGQIAYLRGMLPNGPA</sequence>
<proteinExistence type="predicted"/>
<name>A0ABZ3C9F0_9ACTN</name>
<dbReference type="InterPro" id="IPR007061">
    <property type="entry name" value="MST-like"/>
</dbReference>
<dbReference type="Gene3D" id="1.20.120.450">
    <property type="entry name" value="dinb family like domain"/>
    <property type="match status" value="1"/>
</dbReference>
<accession>A0ABZ3C9F0</accession>
<gene>
    <name evidence="1" type="ORF">PCC79_16105</name>
</gene>
<dbReference type="NCBIfam" id="NF047843">
    <property type="entry name" value="MST_Rv0443"/>
    <property type="match status" value="1"/>
</dbReference>
<dbReference type="Proteomes" id="UP001434337">
    <property type="component" value="Chromosome"/>
</dbReference>
<dbReference type="RefSeq" id="WP_342372440.1">
    <property type="nucleotide sequence ID" value="NZ_CP115965.1"/>
</dbReference>
<dbReference type="SUPFAM" id="SSF109854">
    <property type="entry name" value="DinB/YfiT-like putative metalloenzymes"/>
    <property type="match status" value="1"/>
</dbReference>
<keyword evidence="2" id="KW-1185">Reference proteome</keyword>
<dbReference type="EMBL" id="CP115965">
    <property type="protein sequence ID" value="WZW98390.1"/>
    <property type="molecule type" value="Genomic_DNA"/>
</dbReference>
<evidence type="ECO:0000313" key="2">
    <source>
        <dbReference type="Proteomes" id="UP001434337"/>
    </source>
</evidence>
<dbReference type="Pfam" id="PF04978">
    <property type="entry name" value="MST"/>
    <property type="match status" value="1"/>
</dbReference>
<dbReference type="InterPro" id="IPR034660">
    <property type="entry name" value="DinB/YfiT-like"/>
</dbReference>
<organism evidence="1 2">
    <name type="scientific">Propioniciclava soli</name>
    <dbReference type="NCBI Taxonomy" id="2775081"/>
    <lineage>
        <taxon>Bacteria</taxon>
        <taxon>Bacillati</taxon>
        <taxon>Actinomycetota</taxon>
        <taxon>Actinomycetes</taxon>
        <taxon>Propionibacteriales</taxon>
        <taxon>Propionibacteriaceae</taxon>
        <taxon>Propioniciclava</taxon>
    </lineage>
</organism>
<protein>
    <submittedName>
        <fullName evidence="1">DUF664 domain-containing protein</fullName>
    </submittedName>
</protein>
<evidence type="ECO:0000313" key="1">
    <source>
        <dbReference type="EMBL" id="WZW98390.1"/>
    </source>
</evidence>
<reference evidence="1 2" key="1">
    <citation type="journal article" date="2023" name="Environ Microbiome">
        <title>A coral-associated actinobacterium mitigates coral bleaching under heat stress.</title>
        <authorList>
            <person name="Li J."/>
            <person name="Zou Y."/>
            <person name="Li Q."/>
            <person name="Zhang J."/>
            <person name="Bourne D.G."/>
            <person name="Lyu Y."/>
            <person name="Liu C."/>
            <person name="Zhang S."/>
        </authorList>
    </citation>
    <scope>NUCLEOTIDE SEQUENCE [LARGE SCALE GENOMIC DNA]</scope>
    <source>
        <strain evidence="1 2">SCSIO 13291</strain>
    </source>
</reference>